<protein>
    <recommendedName>
        <fullName evidence="5">Enoyl-CoA hydratase</fullName>
    </recommendedName>
</protein>
<comment type="similarity">
    <text evidence="1">Belongs to the enoyl-CoA hydratase/isomerase family.</text>
</comment>
<dbReference type="KEGG" id="toy:FO059_15745"/>
<evidence type="ECO:0000256" key="2">
    <source>
        <dbReference type="SAM" id="MobiDB-lite"/>
    </source>
</evidence>
<dbReference type="GO" id="GO:0003824">
    <property type="term" value="F:catalytic activity"/>
    <property type="evidence" value="ECO:0007669"/>
    <property type="project" value="UniProtKB-ARBA"/>
</dbReference>
<reference evidence="3 4" key="2">
    <citation type="submission" date="2019-07" db="EMBL/GenBank/DDBJ databases">
        <authorList>
            <person name="Huang Y."/>
        </authorList>
    </citation>
    <scope>NUCLEOTIDE SEQUENCE [LARGE SCALE GENOMIC DNA]</scope>
    <source>
        <strain evidence="3 4">HY188</strain>
    </source>
</reference>
<dbReference type="Proteomes" id="UP000317344">
    <property type="component" value="Chromosome"/>
</dbReference>
<dbReference type="OrthoDB" id="3473569at2"/>
<name>A0A516X626_9ACTN</name>
<dbReference type="PANTHER" id="PTHR43802:SF1">
    <property type="entry name" value="IP11341P-RELATED"/>
    <property type="match status" value="1"/>
</dbReference>
<sequence length="310" mass="32162">MKCCTGGRCLRAARAGTGRGVAGRPDRLERRTERPQTMADSTETVEHPAGTEAPAPPVLVEREGRVLAISLNRPGNGNAIDMPLADALADAVRQVDDGIGAVLILGEGKHFCLGGDLEEFGAAEEPGPFLDALATRLHESVAALAELDVPVVIGLHGGVGGAGMSLAGIGDVVVCGRSAKLRPAYLAVGLTPDGGMSWTLPRTMGRVRFMDLAMTGSVLRATDALSMGVVSRVVDDDEVVGEASRLASQLANGPTASYGRLKTLVRDGEQRDLRSQLFAEATAIGVSAGSPEGREGVAAFLEKRSPKFQG</sequence>
<gene>
    <name evidence="3" type="ORF">FO059_15745</name>
</gene>
<dbReference type="Gene3D" id="3.90.226.10">
    <property type="entry name" value="2-enoyl-CoA Hydratase, Chain A, domain 1"/>
    <property type="match status" value="1"/>
</dbReference>
<dbReference type="EMBL" id="CP041765">
    <property type="protein sequence ID" value="QDQ98506.1"/>
    <property type="molecule type" value="Genomic_DNA"/>
</dbReference>
<dbReference type="InterPro" id="IPR029045">
    <property type="entry name" value="ClpP/crotonase-like_dom_sf"/>
</dbReference>
<evidence type="ECO:0008006" key="5">
    <source>
        <dbReference type="Google" id="ProtNLM"/>
    </source>
</evidence>
<dbReference type="CDD" id="cd06558">
    <property type="entry name" value="crotonase-like"/>
    <property type="match status" value="1"/>
</dbReference>
<dbReference type="PANTHER" id="PTHR43802">
    <property type="entry name" value="ENOYL-COA HYDRATASE"/>
    <property type="match status" value="1"/>
</dbReference>
<keyword evidence="4" id="KW-1185">Reference proteome</keyword>
<organism evidence="3 4">
    <name type="scientific">Tomitella fengzijianii</name>
    <dbReference type="NCBI Taxonomy" id="2597660"/>
    <lineage>
        <taxon>Bacteria</taxon>
        <taxon>Bacillati</taxon>
        <taxon>Actinomycetota</taxon>
        <taxon>Actinomycetes</taxon>
        <taxon>Mycobacteriales</taxon>
        <taxon>Tomitella</taxon>
    </lineage>
</organism>
<proteinExistence type="inferred from homology"/>
<dbReference type="Gene3D" id="1.10.12.10">
    <property type="entry name" value="Lyase 2-enoyl-coa Hydratase, Chain A, domain 2"/>
    <property type="match status" value="1"/>
</dbReference>
<accession>A0A516X626</accession>
<dbReference type="InterPro" id="IPR001753">
    <property type="entry name" value="Enoyl-CoA_hydra/iso"/>
</dbReference>
<dbReference type="SUPFAM" id="SSF52096">
    <property type="entry name" value="ClpP/crotonase"/>
    <property type="match status" value="1"/>
</dbReference>
<dbReference type="Pfam" id="PF00378">
    <property type="entry name" value="ECH_1"/>
    <property type="match status" value="1"/>
</dbReference>
<reference evidence="3 4" key="1">
    <citation type="submission" date="2019-07" db="EMBL/GenBank/DDBJ databases">
        <title>Tomitella cavernea sp. nov., an actinomycete isolated from soil.</title>
        <authorList>
            <person name="Cheng J."/>
        </authorList>
    </citation>
    <scope>NUCLEOTIDE SEQUENCE [LARGE SCALE GENOMIC DNA]</scope>
    <source>
        <strain evidence="3 4">HY188</strain>
    </source>
</reference>
<feature type="compositionally biased region" description="Basic and acidic residues" evidence="2">
    <location>
        <begin position="24"/>
        <end position="34"/>
    </location>
</feature>
<evidence type="ECO:0000313" key="4">
    <source>
        <dbReference type="Proteomes" id="UP000317344"/>
    </source>
</evidence>
<evidence type="ECO:0000256" key="1">
    <source>
        <dbReference type="ARBA" id="ARBA00005254"/>
    </source>
</evidence>
<feature type="region of interest" description="Disordered" evidence="2">
    <location>
        <begin position="15"/>
        <end position="57"/>
    </location>
</feature>
<evidence type="ECO:0000313" key="3">
    <source>
        <dbReference type="EMBL" id="QDQ98506.1"/>
    </source>
</evidence>
<dbReference type="InterPro" id="IPR014748">
    <property type="entry name" value="Enoyl-CoA_hydra_C"/>
</dbReference>
<dbReference type="AlphaFoldDB" id="A0A516X626"/>